<dbReference type="RefSeq" id="WP_052572102.1">
    <property type="nucleotide sequence ID" value="NZ_CP041150.1"/>
</dbReference>
<sequence>MNAIYAPIALMIGAVGYGKHTAGHIKGSPLSPKVYVGRHRRNEQAEALSDFFTDRDSRAQSSAAIRASEAGW</sequence>
<dbReference type="EMBL" id="CP041150">
    <property type="protein sequence ID" value="QDF69411.1"/>
    <property type="molecule type" value="Genomic_DNA"/>
</dbReference>
<gene>
    <name evidence="1" type="ORF">FJK96_03985</name>
</gene>
<accession>A0AB73TY47</accession>
<evidence type="ECO:0000313" key="1">
    <source>
        <dbReference type="EMBL" id="QDF69411.1"/>
    </source>
</evidence>
<protein>
    <submittedName>
        <fullName evidence="1">Uncharacterized protein</fullName>
    </submittedName>
</protein>
<dbReference type="AlphaFoldDB" id="A0AB73TY47"/>
<proteinExistence type="predicted"/>
<evidence type="ECO:0000313" key="2">
    <source>
        <dbReference type="Proteomes" id="UP000317728"/>
    </source>
</evidence>
<reference evidence="1 2" key="1">
    <citation type="submission" date="2019-06" db="EMBL/GenBank/DDBJ databases">
        <title>Whole geneome sequnce of Mycobacteroides chelonae M77 isolated from bovine milk from Meghalaya, India.</title>
        <authorList>
            <person name="Vise E."/>
            <person name="Das S."/>
            <person name="Garg A."/>
            <person name="Ghatak S."/>
            <person name="Shakuntala I."/>
            <person name="Milton A.A.P."/>
            <person name="Karam A."/>
            <person name="Sanjukta R."/>
            <person name="Puro K."/>
            <person name="Sen A."/>
        </authorList>
    </citation>
    <scope>NUCLEOTIDE SEQUENCE [LARGE SCALE GENOMIC DNA]</scope>
    <source>
        <strain evidence="1 2">M77</strain>
    </source>
</reference>
<name>A0AB73TY47_MYCCH</name>
<organism evidence="1 2">
    <name type="scientific">Mycobacteroides chelonae</name>
    <name type="common">Mycobacterium chelonae</name>
    <dbReference type="NCBI Taxonomy" id="1774"/>
    <lineage>
        <taxon>Bacteria</taxon>
        <taxon>Bacillati</taxon>
        <taxon>Actinomycetota</taxon>
        <taxon>Actinomycetes</taxon>
        <taxon>Mycobacteriales</taxon>
        <taxon>Mycobacteriaceae</taxon>
        <taxon>Mycobacteroides</taxon>
    </lineage>
</organism>
<dbReference type="Proteomes" id="UP000317728">
    <property type="component" value="Chromosome"/>
</dbReference>